<comment type="caution">
    <text evidence="1">The sequence shown here is derived from an EMBL/GenBank/DDBJ whole genome shotgun (WGS) entry which is preliminary data.</text>
</comment>
<dbReference type="eggNOG" id="ENOG502SU2J">
    <property type="taxonomic scope" value="Eukaryota"/>
</dbReference>
<evidence type="ECO:0000313" key="1">
    <source>
        <dbReference type="EMBL" id="KTB42822.1"/>
    </source>
</evidence>
<gene>
    <name evidence="1" type="ORF">WG66_4621</name>
</gene>
<evidence type="ECO:0000313" key="2">
    <source>
        <dbReference type="Proteomes" id="UP000054988"/>
    </source>
</evidence>
<name>A0A0W0G2K4_MONRR</name>
<proteinExistence type="predicted"/>
<sequence>MALLKEMHPGEIQTNPTRAGSAIYKSIFQERRDSRGESASRVVIEDLKLKLKELELVKNQTLPLPAPPQKAVIDVIVIDLSGDEPELAEATPQTISTDVHKRATNSSNKPNSRMEALPLTIAINS</sequence>
<reference evidence="1 2" key="1">
    <citation type="submission" date="2015-12" db="EMBL/GenBank/DDBJ databases">
        <title>Draft genome sequence of Moniliophthora roreri, the causal agent of frosty pod rot of cacao.</title>
        <authorList>
            <person name="Aime M.C."/>
            <person name="Diaz-Valderrama J.R."/>
            <person name="Kijpornyongpan T."/>
            <person name="Phillips-Mora W."/>
        </authorList>
    </citation>
    <scope>NUCLEOTIDE SEQUENCE [LARGE SCALE GENOMIC DNA]</scope>
    <source>
        <strain evidence="1 2">MCA 2952</strain>
    </source>
</reference>
<organism evidence="1 2">
    <name type="scientific">Moniliophthora roreri</name>
    <name type="common">Frosty pod rot fungus</name>
    <name type="synonym">Monilia roreri</name>
    <dbReference type="NCBI Taxonomy" id="221103"/>
    <lineage>
        <taxon>Eukaryota</taxon>
        <taxon>Fungi</taxon>
        <taxon>Dikarya</taxon>
        <taxon>Basidiomycota</taxon>
        <taxon>Agaricomycotina</taxon>
        <taxon>Agaricomycetes</taxon>
        <taxon>Agaricomycetidae</taxon>
        <taxon>Agaricales</taxon>
        <taxon>Marasmiineae</taxon>
        <taxon>Marasmiaceae</taxon>
        <taxon>Moniliophthora</taxon>
    </lineage>
</organism>
<dbReference type="AlphaFoldDB" id="A0A0W0G2K4"/>
<accession>A0A0W0G2K4</accession>
<dbReference type="EMBL" id="LATX01001295">
    <property type="protein sequence ID" value="KTB42822.1"/>
    <property type="molecule type" value="Genomic_DNA"/>
</dbReference>
<protein>
    <submittedName>
        <fullName evidence="1">Uncharacterized protein</fullName>
    </submittedName>
</protein>
<dbReference type="Proteomes" id="UP000054988">
    <property type="component" value="Unassembled WGS sequence"/>
</dbReference>